<evidence type="ECO:0000259" key="1">
    <source>
        <dbReference type="Pfam" id="PF00899"/>
    </source>
</evidence>
<evidence type="ECO:0000313" key="2">
    <source>
        <dbReference type="EMBL" id="AAX30220.1"/>
    </source>
</evidence>
<dbReference type="InterPro" id="IPR035985">
    <property type="entry name" value="Ubiquitin-activating_enz"/>
</dbReference>
<dbReference type="GO" id="GO:0008641">
    <property type="term" value="F:ubiquitin-like modifier activating enzyme activity"/>
    <property type="evidence" value="ECO:0007669"/>
    <property type="project" value="InterPro"/>
</dbReference>
<accession>Q5BTB5</accession>
<dbReference type="Pfam" id="PF00899">
    <property type="entry name" value="ThiF"/>
    <property type="match status" value="1"/>
</dbReference>
<reference evidence="2" key="1">
    <citation type="submission" date="2005-01" db="EMBL/GenBank/DDBJ databases">
        <authorList>
            <person name="Han Z."/>
        </authorList>
    </citation>
    <scope>NUCLEOTIDE SEQUENCE</scope>
</reference>
<dbReference type="SUPFAM" id="SSF69572">
    <property type="entry name" value="Activating enzymes of the ubiquitin-like proteins"/>
    <property type="match status" value="1"/>
</dbReference>
<proteinExistence type="evidence at transcript level"/>
<dbReference type="InterPro" id="IPR000594">
    <property type="entry name" value="ThiF_NAD_FAD-bd"/>
</dbReference>
<protein>
    <submittedName>
        <fullName evidence="2">SJCHGC02068 protein</fullName>
    </submittedName>
</protein>
<dbReference type="Gene3D" id="3.40.50.720">
    <property type="entry name" value="NAD(P)-binding Rossmann-like Domain"/>
    <property type="match status" value="1"/>
</dbReference>
<reference evidence="2" key="2">
    <citation type="journal article" date="2006" name="PLoS Pathog.">
        <title>New perspectives on host-parasite interplay by comparative transcriptomic and proteomic analyses of Schistosoma japonicum.</title>
        <authorList>
            <person name="Liu F."/>
            <person name="Lu J."/>
            <person name="Hu W."/>
            <person name="Wang S.Y."/>
            <person name="Cui S.J."/>
            <person name="Chi M."/>
            <person name="Yan Q."/>
            <person name="Wang X.R."/>
            <person name="Song H.D."/>
            <person name="Xu X.N."/>
            <person name="Wang J.J."/>
            <person name="Zhang X.L."/>
            <person name="Zhang X."/>
            <person name="Wang Z.Q."/>
            <person name="Xue C.L."/>
            <person name="Brindley P.J."/>
            <person name="McManus D.P."/>
            <person name="Yang P.Y."/>
            <person name="Feng Z."/>
            <person name="Chen Z."/>
            <person name="Han Z.G."/>
        </authorList>
    </citation>
    <scope>NUCLEOTIDE SEQUENCE</scope>
</reference>
<name>Q5BTB5_SCHJA</name>
<feature type="domain" description="THIF-type NAD/FAD binding fold" evidence="1">
    <location>
        <begin position="2"/>
        <end position="50"/>
    </location>
</feature>
<dbReference type="AlphaFoldDB" id="Q5BTB5"/>
<dbReference type="EMBL" id="AY914999">
    <property type="protein sequence ID" value="AAX30220.1"/>
    <property type="molecule type" value="mRNA"/>
</dbReference>
<sequence>MSKVHSLADRCMRLNSTVNIQIHEIHLDNTNALDIIKKYDVIMDCSDNLANTLPLVPMKRVR</sequence>
<organism evidence="2">
    <name type="scientific">Schistosoma japonicum</name>
    <name type="common">Blood fluke</name>
    <dbReference type="NCBI Taxonomy" id="6182"/>
    <lineage>
        <taxon>Eukaryota</taxon>
        <taxon>Metazoa</taxon>
        <taxon>Spiralia</taxon>
        <taxon>Lophotrochozoa</taxon>
        <taxon>Platyhelminthes</taxon>
        <taxon>Trematoda</taxon>
        <taxon>Digenea</taxon>
        <taxon>Strigeidida</taxon>
        <taxon>Schistosomatoidea</taxon>
        <taxon>Schistosomatidae</taxon>
        <taxon>Schistosoma</taxon>
    </lineage>
</organism>